<evidence type="ECO:0000256" key="1">
    <source>
        <dbReference type="SAM" id="Phobius"/>
    </source>
</evidence>
<keyword evidence="1" id="KW-0472">Membrane</keyword>
<feature type="transmembrane region" description="Helical" evidence="1">
    <location>
        <begin position="201"/>
        <end position="224"/>
    </location>
</feature>
<evidence type="ECO:0000313" key="2">
    <source>
        <dbReference type="EMBL" id="CAD9227724.1"/>
    </source>
</evidence>
<protein>
    <submittedName>
        <fullName evidence="2">Uncharacterized protein</fullName>
    </submittedName>
</protein>
<reference evidence="2" key="1">
    <citation type="submission" date="2021-01" db="EMBL/GenBank/DDBJ databases">
        <authorList>
            <person name="Corre E."/>
            <person name="Pelletier E."/>
            <person name="Niang G."/>
            <person name="Scheremetjew M."/>
            <person name="Finn R."/>
            <person name="Kale V."/>
            <person name="Holt S."/>
            <person name="Cochrane G."/>
            <person name="Meng A."/>
            <person name="Brown T."/>
            <person name="Cohen L."/>
        </authorList>
    </citation>
    <scope>NUCLEOTIDE SEQUENCE</scope>
    <source>
        <strain evidence="2">PLY429</strain>
    </source>
</reference>
<organism evidence="2">
    <name type="scientific">Tetraselmis chuii</name>
    <dbReference type="NCBI Taxonomy" id="63592"/>
    <lineage>
        <taxon>Eukaryota</taxon>
        <taxon>Viridiplantae</taxon>
        <taxon>Chlorophyta</taxon>
        <taxon>core chlorophytes</taxon>
        <taxon>Chlorodendrophyceae</taxon>
        <taxon>Chlorodendrales</taxon>
        <taxon>Chlorodendraceae</taxon>
        <taxon>Tetraselmis</taxon>
    </lineage>
</organism>
<gene>
    <name evidence="2" type="ORF">TCHU04912_LOCUS21865</name>
</gene>
<feature type="transmembrane region" description="Helical" evidence="1">
    <location>
        <begin position="236"/>
        <end position="257"/>
    </location>
</feature>
<name>A0A7S1T8S5_9CHLO</name>
<keyword evidence="1" id="KW-1133">Transmembrane helix</keyword>
<feature type="transmembrane region" description="Helical" evidence="1">
    <location>
        <begin position="277"/>
        <end position="297"/>
    </location>
</feature>
<keyword evidence="1" id="KW-0812">Transmembrane</keyword>
<proteinExistence type="predicted"/>
<dbReference type="EMBL" id="HBGG01042324">
    <property type="protein sequence ID" value="CAD9227724.1"/>
    <property type="molecule type" value="Transcribed_RNA"/>
</dbReference>
<accession>A0A7S1T8S5</accession>
<dbReference type="AlphaFoldDB" id="A0A7S1T8S5"/>
<sequence length="303" mass="32982">MSGVIACRSPSATLPVISKQASRQRHSGECASRALLLPFPPSRGQCHRRGLLSSQAGRCCGSDDLARCPRPKRQQIRGAPGGEEWASLWKGAQLGAGIILALPSAATATVVLAPGMYAEDTTVWESMIVASVGMSVATLALANNPQGIFSELQRRWRAVELLEVRLDLTVLWCYALGRELLRSISMHGMQINLGFNTEKLAHLLAVGGSGSLLCVSWIFCGVITRHFERRGFDGTLQSYMAIAWSTCLSASVVWQLGEQYLYSDARPELMEAVTLDWGSAAWSAAALTAVMLSYRLFCWYVPE</sequence>